<dbReference type="EMBL" id="JAMXQV010000007">
    <property type="protein sequence ID" value="MCR6484032.1"/>
    <property type="molecule type" value="Genomic_DNA"/>
</dbReference>
<organism evidence="2 3">
    <name type="scientific">Amycolatopsis iheyensis</name>
    <dbReference type="NCBI Taxonomy" id="2945988"/>
    <lineage>
        <taxon>Bacteria</taxon>
        <taxon>Bacillati</taxon>
        <taxon>Actinomycetota</taxon>
        <taxon>Actinomycetes</taxon>
        <taxon>Pseudonocardiales</taxon>
        <taxon>Pseudonocardiaceae</taxon>
        <taxon>Amycolatopsis</taxon>
    </lineage>
</organism>
<feature type="compositionally biased region" description="Basic residues" evidence="1">
    <location>
        <begin position="57"/>
        <end position="68"/>
    </location>
</feature>
<comment type="caution">
    <text evidence="2">The sequence shown here is derived from an EMBL/GenBank/DDBJ whole genome shotgun (WGS) entry which is preliminary data.</text>
</comment>
<protein>
    <submittedName>
        <fullName evidence="2">Uncharacterized protein</fullName>
    </submittedName>
</protein>
<sequence>MPRNRYTKFVRIRTRVQIERQEVELRELGRELHRLDPQSALLPIRNEEKERRSARVDRKRRSKRVTKE</sequence>
<dbReference type="Proteomes" id="UP001144096">
    <property type="component" value="Unassembled WGS sequence"/>
</dbReference>
<evidence type="ECO:0000313" key="3">
    <source>
        <dbReference type="Proteomes" id="UP001144096"/>
    </source>
</evidence>
<accession>A0A9X2NA27</accession>
<reference evidence="2" key="1">
    <citation type="submission" date="2022-06" db="EMBL/GenBank/DDBJ databases">
        <title>Amycolatopsis iheyaensis sp. nov., a new species of the genus Amycolatopsis isolated from soil in Iheya island, Japan.</title>
        <authorList>
            <person name="Ngamcharungchit C."/>
            <person name="Kanto H."/>
            <person name="Take A."/>
            <person name="Intra B."/>
            <person name="Matsumoto A."/>
            <person name="Panbangred W."/>
            <person name="Inahashi Y."/>
        </authorList>
    </citation>
    <scope>NUCLEOTIDE SEQUENCE</scope>
    <source>
        <strain evidence="2">OK19-0408</strain>
    </source>
</reference>
<proteinExistence type="predicted"/>
<feature type="compositionally biased region" description="Basic and acidic residues" evidence="1">
    <location>
        <begin position="45"/>
        <end position="56"/>
    </location>
</feature>
<evidence type="ECO:0000256" key="1">
    <source>
        <dbReference type="SAM" id="MobiDB-lite"/>
    </source>
</evidence>
<gene>
    <name evidence="2" type="ORF">M8542_14505</name>
</gene>
<evidence type="ECO:0000313" key="2">
    <source>
        <dbReference type="EMBL" id="MCR6484032.1"/>
    </source>
</evidence>
<name>A0A9X2NA27_9PSEU</name>
<dbReference type="AlphaFoldDB" id="A0A9X2NA27"/>
<dbReference type="RefSeq" id="WP_257920670.1">
    <property type="nucleotide sequence ID" value="NZ_JAMXQV010000007.1"/>
</dbReference>
<feature type="region of interest" description="Disordered" evidence="1">
    <location>
        <begin position="38"/>
        <end position="68"/>
    </location>
</feature>
<keyword evidence="3" id="KW-1185">Reference proteome</keyword>